<dbReference type="Proteomes" id="UP001324427">
    <property type="component" value="Unassembled WGS sequence"/>
</dbReference>
<organism evidence="2 3">
    <name type="scientific">Oleoguttula mirabilis</name>
    <dbReference type="NCBI Taxonomy" id="1507867"/>
    <lineage>
        <taxon>Eukaryota</taxon>
        <taxon>Fungi</taxon>
        <taxon>Dikarya</taxon>
        <taxon>Ascomycota</taxon>
        <taxon>Pezizomycotina</taxon>
        <taxon>Dothideomycetes</taxon>
        <taxon>Dothideomycetidae</taxon>
        <taxon>Mycosphaerellales</taxon>
        <taxon>Teratosphaeriaceae</taxon>
        <taxon>Oleoguttula</taxon>
    </lineage>
</organism>
<accession>A0AAV9JLY5</accession>
<reference evidence="2 3" key="1">
    <citation type="submission" date="2021-11" db="EMBL/GenBank/DDBJ databases">
        <title>Black yeast isolated from Biological Soil Crust.</title>
        <authorList>
            <person name="Kurbessoian T."/>
        </authorList>
    </citation>
    <scope>NUCLEOTIDE SEQUENCE [LARGE SCALE GENOMIC DNA]</scope>
    <source>
        <strain evidence="2 3">CCFEE 5522</strain>
    </source>
</reference>
<feature type="compositionally biased region" description="Basic and acidic residues" evidence="1">
    <location>
        <begin position="119"/>
        <end position="134"/>
    </location>
</feature>
<dbReference type="AlphaFoldDB" id="A0AAV9JLY5"/>
<comment type="caution">
    <text evidence="2">The sequence shown here is derived from an EMBL/GenBank/DDBJ whole genome shotgun (WGS) entry which is preliminary data.</text>
</comment>
<evidence type="ECO:0000313" key="3">
    <source>
        <dbReference type="Proteomes" id="UP001324427"/>
    </source>
</evidence>
<evidence type="ECO:0000313" key="2">
    <source>
        <dbReference type="EMBL" id="KAK4546360.1"/>
    </source>
</evidence>
<proteinExistence type="predicted"/>
<evidence type="ECO:0000256" key="1">
    <source>
        <dbReference type="SAM" id="MobiDB-lite"/>
    </source>
</evidence>
<sequence>MFGELHGQLENIREARRLLQYKSAKALPRKPQPRTSQLRGSLLRYEVKPSDIVELTDDFESLPDWFALSDKAFCLGAAADLESELLRQLQSHGGCSPEFEKRLGAWSVAFDMMLGYQPRKLEPRSSAPPEERKPQPRTSELRGSLLRNEVKISDIVDLTDDYEELPAWFLES</sequence>
<keyword evidence="3" id="KW-1185">Reference proteome</keyword>
<protein>
    <submittedName>
        <fullName evidence="2">Uncharacterized protein</fullName>
    </submittedName>
</protein>
<name>A0AAV9JLY5_9PEZI</name>
<gene>
    <name evidence="2" type="ORF">LTR36_002037</name>
</gene>
<feature type="region of interest" description="Disordered" evidence="1">
    <location>
        <begin position="119"/>
        <end position="143"/>
    </location>
</feature>
<dbReference type="EMBL" id="JAVFHQ010000015">
    <property type="protein sequence ID" value="KAK4546360.1"/>
    <property type="molecule type" value="Genomic_DNA"/>
</dbReference>